<sequence length="325" mass="36127">MAPSKTFRTKHIEYNGPKTILVQNENGPCPLIATVNTLVIAGSPIVMSLLDKTKVTVEELREMMQEVCNVPGSTSAFHKFFPTLTEGLDINPRFNGTFAQTEELDLFLEFDLPLIHGWVITDSELPKKFAGVASKAAKVNFDDFNLDLIQGLNDEEKSVEWFIKHNPSQLSNSGLIYLQSRLKPDIPAVFFRNNHYATIILHHDVLYTLATDEGLAYKPAVWEALTGIEGAGGLCDADFNPIQPEPDVSQDEAIARALAREEQGSDQAKRDEELARKLNEKEQRRLQPRGQRQGSGTPTQPATRPALTQPKPKPKPKSEKGCIIV</sequence>
<dbReference type="Proteomes" id="UP000238350">
    <property type="component" value="Unassembled WGS sequence"/>
</dbReference>
<dbReference type="GO" id="GO:0071108">
    <property type="term" value="P:protein K48-linked deubiquitination"/>
    <property type="evidence" value="ECO:0007669"/>
    <property type="project" value="TreeGrafter"/>
</dbReference>
<dbReference type="GO" id="GO:0004843">
    <property type="term" value="F:cysteine-type deubiquitinase activity"/>
    <property type="evidence" value="ECO:0007669"/>
    <property type="project" value="InterPro"/>
</dbReference>
<dbReference type="STRING" id="45607.A0A2T0FPU1"/>
<dbReference type="InterPro" id="IPR033979">
    <property type="entry name" value="MINDY_domain"/>
</dbReference>
<feature type="domain" description="MINDY deubiquitinase" evidence="2">
    <location>
        <begin position="6"/>
        <end position="239"/>
    </location>
</feature>
<dbReference type="GO" id="GO:0016807">
    <property type="term" value="F:cysteine-type carboxypeptidase activity"/>
    <property type="evidence" value="ECO:0007669"/>
    <property type="project" value="TreeGrafter"/>
</dbReference>
<keyword evidence="4" id="KW-1185">Reference proteome</keyword>
<dbReference type="PANTHER" id="PTHR18063">
    <property type="entry name" value="NF-E2 INDUCIBLE PROTEIN"/>
    <property type="match status" value="1"/>
</dbReference>
<reference evidence="3 4" key="1">
    <citation type="submission" date="2017-04" db="EMBL/GenBank/DDBJ databases">
        <title>Genome sequencing of [Candida] sorbophila.</title>
        <authorList>
            <person name="Ahn J.O."/>
        </authorList>
    </citation>
    <scope>NUCLEOTIDE SEQUENCE [LARGE SCALE GENOMIC DNA]</scope>
    <source>
        <strain evidence="3 4">DS02</strain>
    </source>
</reference>
<proteinExistence type="predicted"/>
<dbReference type="OrthoDB" id="10261212at2759"/>
<dbReference type="GO" id="GO:0005829">
    <property type="term" value="C:cytosol"/>
    <property type="evidence" value="ECO:0007669"/>
    <property type="project" value="TreeGrafter"/>
</dbReference>
<feature type="compositionally biased region" description="Basic and acidic residues" evidence="1">
    <location>
        <begin position="316"/>
        <end position="325"/>
    </location>
</feature>
<accession>A0A2T0FPU1</accession>
<comment type="caution">
    <text evidence="3">The sequence shown here is derived from an EMBL/GenBank/DDBJ whole genome shotgun (WGS) entry which is preliminary data.</text>
</comment>
<dbReference type="GO" id="GO:1990380">
    <property type="term" value="F:K48-linked deubiquitinase activity"/>
    <property type="evidence" value="ECO:0007669"/>
    <property type="project" value="InterPro"/>
</dbReference>
<evidence type="ECO:0000313" key="4">
    <source>
        <dbReference type="Proteomes" id="UP000238350"/>
    </source>
</evidence>
<feature type="compositionally biased region" description="Basic and acidic residues" evidence="1">
    <location>
        <begin position="260"/>
        <end position="285"/>
    </location>
</feature>
<evidence type="ECO:0000313" key="3">
    <source>
        <dbReference type="EMBL" id="PRT56979.1"/>
    </source>
</evidence>
<dbReference type="EMBL" id="NDIQ01000022">
    <property type="protein sequence ID" value="PRT56979.1"/>
    <property type="molecule type" value="Genomic_DNA"/>
</dbReference>
<name>A0A2T0FPU1_9ASCO</name>
<protein>
    <recommendedName>
        <fullName evidence="2">MINDY deubiquitinase domain-containing protein</fullName>
    </recommendedName>
</protein>
<gene>
    <name evidence="3" type="ORF">B9G98_04599</name>
</gene>
<dbReference type="PANTHER" id="PTHR18063:SF6">
    <property type="entry name" value="UBIQUITIN CARBOXYL-TERMINAL HYDROLASE"/>
    <property type="match status" value="1"/>
</dbReference>
<dbReference type="InterPro" id="IPR007518">
    <property type="entry name" value="MINDY"/>
</dbReference>
<dbReference type="RefSeq" id="XP_024666924.1">
    <property type="nucleotide sequence ID" value="XM_024811156.1"/>
</dbReference>
<dbReference type="AlphaFoldDB" id="A0A2T0FPU1"/>
<evidence type="ECO:0000259" key="2">
    <source>
        <dbReference type="Pfam" id="PF04424"/>
    </source>
</evidence>
<feature type="region of interest" description="Disordered" evidence="1">
    <location>
        <begin position="260"/>
        <end position="325"/>
    </location>
</feature>
<dbReference type="GeneID" id="36518347"/>
<dbReference type="GO" id="GO:0071944">
    <property type="term" value="C:cell periphery"/>
    <property type="evidence" value="ECO:0007669"/>
    <property type="project" value="TreeGrafter"/>
</dbReference>
<dbReference type="Pfam" id="PF04424">
    <property type="entry name" value="MINDY_DUB"/>
    <property type="match status" value="1"/>
</dbReference>
<evidence type="ECO:0000256" key="1">
    <source>
        <dbReference type="SAM" id="MobiDB-lite"/>
    </source>
</evidence>
<organism evidence="3 4">
    <name type="scientific">Wickerhamiella sorbophila</name>
    <dbReference type="NCBI Taxonomy" id="45607"/>
    <lineage>
        <taxon>Eukaryota</taxon>
        <taxon>Fungi</taxon>
        <taxon>Dikarya</taxon>
        <taxon>Ascomycota</taxon>
        <taxon>Saccharomycotina</taxon>
        <taxon>Dipodascomycetes</taxon>
        <taxon>Dipodascales</taxon>
        <taxon>Trichomonascaceae</taxon>
        <taxon>Wickerhamiella</taxon>
    </lineage>
</organism>